<evidence type="ECO:0000256" key="3">
    <source>
        <dbReference type="ARBA" id="ARBA00022801"/>
    </source>
</evidence>
<dbReference type="Pfam" id="PF22907">
    <property type="entry name" value="Ams1-like_1st"/>
    <property type="match status" value="1"/>
</dbReference>
<dbReference type="InterPro" id="IPR015341">
    <property type="entry name" value="Glyco_hydro_38_cen"/>
</dbReference>
<keyword evidence="4" id="KW-0326">Glycosidase</keyword>
<evidence type="ECO:0000256" key="4">
    <source>
        <dbReference type="ARBA" id="ARBA00023295"/>
    </source>
</evidence>
<dbReference type="Proteomes" id="UP000625527">
    <property type="component" value="Unassembled WGS sequence"/>
</dbReference>
<feature type="region of interest" description="Disordered" evidence="5">
    <location>
        <begin position="649"/>
        <end position="679"/>
    </location>
</feature>
<evidence type="ECO:0000256" key="2">
    <source>
        <dbReference type="ARBA" id="ARBA00022723"/>
    </source>
</evidence>
<dbReference type="SMART" id="SM00872">
    <property type="entry name" value="Alpha-mann_mid"/>
    <property type="match status" value="1"/>
</dbReference>
<dbReference type="InterPro" id="IPR028995">
    <property type="entry name" value="Glyco_hydro_57/38_cen_sf"/>
</dbReference>
<comment type="similarity">
    <text evidence="1">Belongs to the glycosyl hydrolase 38 family.</text>
</comment>
<dbReference type="InterPro" id="IPR011330">
    <property type="entry name" value="Glyco_hydro/deAcase_b/a-brl"/>
</dbReference>
<dbReference type="InterPro" id="IPR041147">
    <property type="entry name" value="GH38_C"/>
</dbReference>
<evidence type="ECO:0000259" key="6">
    <source>
        <dbReference type="SMART" id="SM00872"/>
    </source>
</evidence>
<dbReference type="InterPro" id="IPR037094">
    <property type="entry name" value="Glyco_hydro_38_cen_sf"/>
</dbReference>
<evidence type="ECO:0000313" key="7">
    <source>
        <dbReference type="EMBL" id="MBE1877443.1"/>
    </source>
</evidence>
<dbReference type="InterPro" id="IPR011013">
    <property type="entry name" value="Gal_mutarotase_sf_dom"/>
</dbReference>
<dbReference type="Gene3D" id="3.20.110.10">
    <property type="entry name" value="Glycoside hydrolase 38, N terminal domain"/>
    <property type="match status" value="1"/>
</dbReference>
<dbReference type="PANTHER" id="PTHR46017">
    <property type="entry name" value="ALPHA-MANNOSIDASE 2C1"/>
    <property type="match status" value="1"/>
</dbReference>
<reference evidence="7 8" key="1">
    <citation type="submission" date="2020-10" db="EMBL/GenBank/DDBJ databases">
        <title>Myceligenerans pegani sp. nov., an endophytic actinomycete isolated from Peganum harmala L. in Xinjiang, China.</title>
        <authorList>
            <person name="Xin L."/>
        </authorList>
    </citation>
    <scope>NUCLEOTIDE SEQUENCE [LARGE SCALE GENOMIC DNA]</scope>
    <source>
        <strain evidence="7 8">TRM65318</strain>
    </source>
</reference>
<gene>
    <name evidence="7" type="ORF">IHE71_17280</name>
</gene>
<sequence length="1073" mass="116745">MHDDVSLTTGRARRVLDERIRPAIHGDALPLTVTARELRTDDGGVAEPIRPAEGLALDLEPYETGTPWGPAWSTTWFRLRGTVPAEWAGRAVEVVVDLGFDKNMPGFQCEGLVYRPDGTPVKSLNPRNQYVPVTDAAAGGEEVDLFVEAAANPVLLDYHPFLPTQEGDVRTASREKLYTSRRMDLAVFHPEVLELALDVEVLLELQAELPAGSRRARILQALDDGLDVLDLQDIPGTAPAARAALAPALEARADASAHEISAVGHAHIDSAWLWPVRETIRKVARTASSMTDLIDRTDDFAYGMSSAQQYAWIKEHRPEVWDRVKRAVAGGRFLPLGGMWVESDTVMPTGESLVRQFSQGQRFFEREFGIRSAGVWLPDSFGYSPALPQLVRRAGFEWFFTQKISWNQVNVFPHHTFWWEGIDASRVLTHFPPMDTYNSRLSGEEVAKASRQFREARKASGSIAPVGWGDGGGGTTREMVGIARRLGDLEGSARVRWEHPDAFFARAREEISRDPAAPVWVGELYLELHRATLTSQHKTKQGNRRSERLLLEAETWATTAALRTGAEYPYDELDELWQQTLLLQFHDILPGTSIAWVHREAVAQHEEIARRALALIERSLAALTGAGDREIVANPAAFGRDGVPAHGAVVVPGTTAPGAPEPGTSVSDDAASSDDASVPDATVLSDAAASATIPPPSSLTPDGDGWLLTNDVIRVRIDRDGHITSAVDLASGRDAIAPGTVGNLLQLHQDFPNMWDAWDVDRFYRNSVTDLVAADAVEPLAGDAVPAGTAGLEVRRSFGGSAVVQRLTLAPGSRTVEVDMTTDWRETEKFLKVAFPLDVRAESTVAETQFGFHRRPTHANTSWEAAKFETSMHRWVLADEPGWGVALVNDSVYGHDVTRDVTEGDDGTRVTTTVRLSLLRAPRFPDPVTDQGPQTHRYGLVVGADPATATREGELMNAPARVVRGDHGFDPLVTTRGEGIVLAAVKRADDRSGDLVVRVHEALGRRTSGSVTVHAPVGAGRAVSLLEDDAEPALTGATRTRPEPGDGSGAPATAVVGLDLNPFEVRTLRFPAH</sequence>
<keyword evidence="8" id="KW-1185">Reference proteome</keyword>
<organism evidence="7 8">
    <name type="scientific">Myceligenerans pegani</name>
    <dbReference type="NCBI Taxonomy" id="2776917"/>
    <lineage>
        <taxon>Bacteria</taxon>
        <taxon>Bacillati</taxon>
        <taxon>Actinomycetota</taxon>
        <taxon>Actinomycetes</taxon>
        <taxon>Micrococcales</taxon>
        <taxon>Promicromonosporaceae</taxon>
        <taxon>Myceligenerans</taxon>
    </lineage>
</organism>
<keyword evidence="3" id="KW-0378">Hydrolase</keyword>
<dbReference type="Pfam" id="PF07748">
    <property type="entry name" value="Glyco_hydro_38C"/>
    <property type="match status" value="1"/>
</dbReference>
<dbReference type="InterPro" id="IPR000602">
    <property type="entry name" value="Glyco_hydro_38_N"/>
</dbReference>
<evidence type="ECO:0000256" key="1">
    <source>
        <dbReference type="ARBA" id="ARBA00009792"/>
    </source>
</evidence>
<dbReference type="Gene3D" id="2.70.98.30">
    <property type="entry name" value="Golgi alpha-mannosidase II, domain 4"/>
    <property type="match status" value="1"/>
</dbReference>
<protein>
    <submittedName>
        <fullName evidence="7">Alpha-mannosidase</fullName>
    </submittedName>
</protein>
<dbReference type="SUPFAM" id="SSF88688">
    <property type="entry name" value="Families 57/38 glycoside transferase middle domain"/>
    <property type="match status" value="1"/>
</dbReference>
<evidence type="ECO:0000313" key="8">
    <source>
        <dbReference type="Proteomes" id="UP000625527"/>
    </source>
</evidence>
<proteinExistence type="inferred from homology"/>
<dbReference type="EMBL" id="JADAQT010000102">
    <property type="protein sequence ID" value="MBE1877443.1"/>
    <property type="molecule type" value="Genomic_DNA"/>
</dbReference>
<dbReference type="InterPro" id="IPR027291">
    <property type="entry name" value="Glyco_hydro_38_N_sf"/>
</dbReference>
<dbReference type="PANTHER" id="PTHR46017:SF1">
    <property type="entry name" value="ALPHA-MANNOSIDASE 2C1"/>
    <property type="match status" value="1"/>
</dbReference>
<dbReference type="RefSeq" id="WP_192863998.1">
    <property type="nucleotide sequence ID" value="NZ_JADAQT010000102.1"/>
</dbReference>
<evidence type="ECO:0000256" key="5">
    <source>
        <dbReference type="SAM" id="MobiDB-lite"/>
    </source>
</evidence>
<dbReference type="Pfam" id="PF09261">
    <property type="entry name" value="Alpha-mann_mid"/>
    <property type="match status" value="1"/>
</dbReference>
<dbReference type="CDD" id="cd10789">
    <property type="entry name" value="GH38N_AMII_ER_cytosolic"/>
    <property type="match status" value="1"/>
</dbReference>
<comment type="caution">
    <text evidence="7">The sequence shown here is derived from an EMBL/GenBank/DDBJ whole genome shotgun (WGS) entry which is preliminary data.</text>
</comment>
<keyword evidence="2" id="KW-0479">Metal-binding</keyword>
<dbReference type="InterPro" id="IPR011682">
    <property type="entry name" value="Glyco_hydro_38_C"/>
</dbReference>
<dbReference type="InterPro" id="IPR054723">
    <property type="entry name" value="Ams1-like_N"/>
</dbReference>
<feature type="domain" description="Glycoside hydrolase family 38 central" evidence="6">
    <location>
        <begin position="527"/>
        <end position="605"/>
    </location>
</feature>
<dbReference type="SUPFAM" id="SSF88713">
    <property type="entry name" value="Glycoside hydrolase/deacetylase"/>
    <property type="match status" value="1"/>
</dbReference>
<accession>A0ABR9N1B5</accession>
<dbReference type="Pfam" id="PF17677">
    <property type="entry name" value="Glyco_hydro38C2"/>
    <property type="match status" value="1"/>
</dbReference>
<dbReference type="Pfam" id="PF01074">
    <property type="entry name" value="Glyco_hydro_38N"/>
    <property type="match status" value="1"/>
</dbReference>
<dbReference type="SUPFAM" id="SSF74650">
    <property type="entry name" value="Galactose mutarotase-like"/>
    <property type="match status" value="1"/>
</dbReference>
<dbReference type="Gene3D" id="1.20.1270.50">
    <property type="entry name" value="Glycoside hydrolase family 38, central domain"/>
    <property type="match status" value="1"/>
</dbReference>
<name>A0ABR9N1B5_9MICO</name>